<dbReference type="Proteomes" id="UP000029482">
    <property type="component" value="Chromosome"/>
</dbReference>
<dbReference type="RefSeq" id="WP_244315298.1">
    <property type="nucleotide sequence ID" value="NZ_CP009438.1"/>
</dbReference>
<evidence type="ECO:0000313" key="3">
    <source>
        <dbReference type="Proteomes" id="UP000029482"/>
    </source>
</evidence>
<sequence length="183" mass="18806">MGIGIRRDLDQRCQRADVLMTSLPARACLTALAVASSAVLLASCTSDGGETTGIAPSSTPTTSATASAATPGAPEKELSEQAEAALAGFHHGTLVESGVERVSEGMHTEPTLTKGEEYRITIACAGTGSAHLRFAPASTGEKATVPCDSTVVQQRITADKPVRIDIDGQAGATGMIAWRIVEI</sequence>
<feature type="region of interest" description="Disordered" evidence="1">
    <location>
        <begin position="50"/>
        <end position="79"/>
    </location>
</feature>
<dbReference type="EMBL" id="CP009438">
    <property type="protein sequence ID" value="AIS02332.1"/>
    <property type="molecule type" value="Genomic_DNA"/>
</dbReference>
<dbReference type="KEGG" id="sgu:SGLAU_31990"/>
<accession>A0A089XK41</accession>
<keyword evidence="3" id="KW-1185">Reference proteome</keyword>
<name>A0A089XK41_STRGA</name>
<feature type="compositionally biased region" description="Low complexity" evidence="1">
    <location>
        <begin position="50"/>
        <end position="73"/>
    </location>
</feature>
<evidence type="ECO:0000313" key="2">
    <source>
        <dbReference type="EMBL" id="AIS02332.1"/>
    </source>
</evidence>
<dbReference type="eggNOG" id="ENOG5031SV9">
    <property type="taxonomic scope" value="Bacteria"/>
</dbReference>
<gene>
    <name evidence="2" type="ORF">SGLAU_31990</name>
</gene>
<protein>
    <submittedName>
        <fullName evidence="2">Uncharacterized protein</fullName>
    </submittedName>
</protein>
<evidence type="ECO:0000256" key="1">
    <source>
        <dbReference type="SAM" id="MobiDB-lite"/>
    </source>
</evidence>
<reference evidence="3" key="1">
    <citation type="journal article" date="2015" name="J. Biotechnol.">
        <title>Complete genome sequence of the actinobacterium Streptomyces glaucescens GLA.O (DSM 40922) consisting of a linear chromosome and one linear plasmid.</title>
        <authorList>
            <person name="Ortseifen V."/>
            <person name="Winkler A."/>
            <person name="Albersmeier A."/>
            <person name="Wendler S."/>
            <person name="Puhler A."/>
            <person name="Kalinowski J."/>
            <person name="Ruckert C."/>
        </authorList>
    </citation>
    <scope>NUCLEOTIDE SEQUENCE [LARGE SCALE GENOMIC DNA]</scope>
    <source>
        <strain evidence="3">DSM 40922 / GLA O</strain>
    </source>
</reference>
<proteinExistence type="predicted"/>
<dbReference type="HOGENOM" id="CLU_1460465_0_0_11"/>
<organism evidence="2 3">
    <name type="scientific">Streptomyces glaucescens</name>
    <dbReference type="NCBI Taxonomy" id="1907"/>
    <lineage>
        <taxon>Bacteria</taxon>
        <taxon>Bacillati</taxon>
        <taxon>Actinomycetota</taxon>
        <taxon>Actinomycetes</taxon>
        <taxon>Kitasatosporales</taxon>
        <taxon>Streptomycetaceae</taxon>
        <taxon>Streptomyces</taxon>
    </lineage>
</organism>
<dbReference type="AlphaFoldDB" id="A0A089XK41"/>